<keyword evidence="8 9" id="KW-0961">Cell wall biogenesis/degradation</keyword>
<dbReference type="EC" id="6.3.2.45" evidence="9"/>
<feature type="domain" description="Mur ligase C-terminal" evidence="11">
    <location>
        <begin position="335"/>
        <end position="451"/>
    </location>
</feature>
<keyword evidence="3 9" id="KW-0547">Nucleotide-binding</keyword>
<comment type="catalytic activity">
    <reaction evidence="9">
        <text>UDP-N-acetyl-alpha-D-muramate + L-alanyl-gamma-D-glutamyl-meso-2,6-diaminopimelate + ATP = UDP-N-acetyl-alpha-D-muramoyl-L-alanyl-gamma-D-glutamyl-meso-2,6-diaminopimelate + ADP + phosphate + H(+)</text>
        <dbReference type="Rhea" id="RHEA:29563"/>
        <dbReference type="ChEBI" id="CHEBI:15378"/>
        <dbReference type="ChEBI" id="CHEBI:30616"/>
        <dbReference type="ChEBI" id="CHEBI:43474"/>
        <dbReference type="ChEBI" id="CHEBI:61401"/>
        <dbReference type="ChEBI" id="CHEBI:70757"/>
        <dbReference type="ChEBI" id="CHEBI:83905"/>
        <dbReference type="ChEBI" id="CHEBI:456216"/>
        <dbReference type="EC" id="6.3.2.45"/>
    </reaction>
</comment>
<dbReference type="EMBL" id="BSOR01000001">
    <property type="protein sequence ID" value="GLR62668.1"/>
    <property type="molecule type" value="Genomic_DNA"/>
</dbReference>
<dbReference type="Pfam" id="PF01225">
    <property type="entry name" value="Mur_ligase"/>
    <property type="match status" value="1"/>
</dbReference>
<evidence type="ECO:0000256" key="7">
    <source>
        <dbReference type="ARBA" id="ARBA00023306"/>
    </source>
</evidence>
<evidence type="ECO:0000256" key="3">
    <source>
        <dbReference type="ARBA" id="ARBA00022741"/>
    </source>
</evidence>
<evidence type="ECO:0000256" key="2">
    <source>
        <dbReference type="ARBA" id="ARBA00022618"/>
    </source>
</evidence>
<dbReference type="SUPFAM" id="SSF53244">
    <property type="entry name" value="MurD-like peptide ligases, peptide-binding domain"/>
    <property type="match status" value="1"/>
</dbReference>
<sequence length="471" mass="51424">MHLHFLGICGTFMGSLAILAREMGHSVSGSDQQVYPPMSDQLLAAGIHLHEGFDYNPEDFNPDLVIVGNVMSRGQPCVEALLESKLPYTSGPQWLHDYLLRGQEQTNTLTQSLEPSASQIEPWRWVLAVAGTHGKTTTASMLAWLLEDAGMNPGFLIGGVPANFGIPARLGGTNFFVIEADEYDTAFFDKRSKFVHYQPRTLVLNNLEFDHADIFPDLAAIQTQFHHLMRLLPANGRVIYPQADTALQAVITQGCWSEQETLGGNKADWQAVKKDAAGSAFEVYLKGEYLGEVNWSLTGEHNISNALAALAAARHVGVEPAKALESLGSFLSVKRRMELLGEVAGVQVYDDFAHHPTAIATTLEGARPGCKGRLIAVIEPRSNTMQLGTLRAALPASVELADAVYWYQSPKMSWSPQELNVGHSFTDLAALKTALLTDLKPDDWVVLMSNGSFGGLHQEIMQALTTRAAEE</sequence>
<evidence type="ECO:0000256" key="1">
    <source>
        <dbReference type="ARBA" id="ARBA00022598"/>
    </source>
</evidence>
<dbReference type="InterPro" id="IPR005757">
    <property type="entry name" value="Mpl"/>
</dbReference>
<evidence type="ECO:0000256" key="6">
    <source>
        <dbReference type="ARBA" id="ARBA00022984"/>
    </source>
</evidence>
<dbReference type="InterPro" id="IPR036565">
    <property type="entry name" value="Mur-like_cat_sf"/>
</dbReference>
<keyword evidence="9" id="KW-0460">Magnesium</keyword>
<keyword evidence="7 9" id="KW-0131">Cell cycle</keyword>
<evidence type="ECO:0000256" key="9">
    <source>
        <dbReference type="HAMAP-Rule" id="MF_02020"/>
    </source>
</evidence>
<name>A0ABQ5ZUF9_9GAMM</name>
<dbReference type="Pfam" id="PF02875">
    <property type="entry name" value="Mur_ligase_C"/>
    <property type="match status" value="1"/>
</dbReference>
<dbReference type="SUPFAM" id="SSF51984">
    <property type="entry name" value="MurCD N-terminal domain"/>
    <property type="match status" value="1"/>
</dbReference>
<dbReference type="PANTHER" id="PTHR43445">
    <property type="entry name" value="UDP-N-ACETYLMURAMATE--L-ALANINE LIGASE-RELATED"/>
    <property type="match status" value="1"/>
</dbReference>
<keyword evidence="1 9" id="KW-0436">Ligase</keyword>
<evidence type="ECO:0000259" key="10">
    <source>
        <dbReference type="Pfam" id="PF01225"/>
    </source>
</evidence>
<comment type="pathway">
    <text evidence="9">Cell wall biogenesis; peptidoglycan recycling.</text>
</comment>
<comment type="cofactor">
    <cofactor evidence="9">
        <name>Mg(2+)</name>
        <dbReference type="ChEBI" id="CHEBI:18420"/>
    </cofactor>
</comment>
<feature type="binding site" evidence="9">
    <location>
        <begin position="131"/>
        <end position="137"/>
    </location>
    <ligand>
        <name>ATP</name>
        <dbReference type="ChEBI" id="CHEBI:30616"/>
    </ligand>
</feature>
<proteinExistence type="inferred from homology"/>
<dbReference type="Gene3D" id="3.40.50.720">
    <property type="entry name" value="NAD(P)-binding Rossmann-like Domain"/>
    <property type="match status" value="1"/>
</dbReference>
<keyword evidence="14" id="KW-1185">Reference proteome</keyword>
<dbReference type="PANTHER" id="PTHR43445:SF5">
    <property type="entry name" value="UDP-N-ACETYLMURAMATE--L-ALANYL-GAMMA-D-GLUTAMYL-MESO-2,6-DIAMINOHEPTANDIOATE LIGASE"/>
    <property type="match status" value="1"/>
</dbReference>
<dbReference type="Proteomes" id="UP001156682">
    <property type="component" value="Unassembled WGS sequence"/>
</dbReference>
<gene>
    <name evidence="9 13" type="primary">mpl</name>
    <name evidence="13" type="ORF">GCM10007878_01030</name>
</gene>
<keyword evidence="2 9" id="KW-0132">Cell division</keyword>
<comment type="similarity">
    <text evidence="9">Belongs to the MurCDEF family. Mpl subfamily.</text>
</comment>
<dbReference type="RefSeq" id="WP_027850103.1">
    <property type="nucleotide sequence ID" value="NZ_BSOR01000001.1"/>
</dbReference>
<evidence type="ECO:0000256" key="4">
    <source>
        <dbReference type="ARBA" id="ARBA00022840"/>
    </source>
</evidence>
<protein>
    <recommendedName>
        <fullName evidence="9">UDP-N-acetylmuramate--L-alanyl-gamma-D-glutamyl-meso-2,6-diaminoheptandioate ligase</fullName>
        <ecNumber evidence="9">6.3.2.45</ecNumber>
    </recommendedName>
    <alternativeName>
        <fullName evidence="9">Murein peptide ligase</fullName>
    </alternativeName>
    <alternativeName>
        <fullName evidence="9">UDP-N-acetylmuramate:L-alanyl-gamma-D-glutamyl-meso-diaminopimelate ligase</fullName>
    </alternativeName>
</protein>
<dbReference type="InterPro" id="IPR004101">
    <property type="entry name" value="Mur_ligase_C"/>
</dbReference>
<feature type="domain" description="Mur ligase N-terminal catalytic" evidence="10">
    <location>
        <begin position="2"/>
        <end position="98"/>
    </location>
</feature>
<dbReference type="Gene3D" id="3.40.1190.10">
    <property type="entry name" value="Mur-like, catalytic domain"/>
    <property type="match status" value="1"/>
</dbReference>
<reference evidence="14" key="1">
    <citation type="journal article" date="2019" name="Int. J. Syst. Evol. Microbiol.">
        <title>The Global Catalogue of Microorganisms (GCM) 10K type strain sequencing project: providing services to taxonomists for standard genome sequencing and annotation.</title>
        <authorList>
            <consortium name="The Broad Institute Genomics Platform"/>
            <consortium name="The Broad Institute Genome Sequencing Center for Infectious Disease"/>
            <person name="Wu L."/>
            <person name="Ma J."/>
        </authorList>
    </citation>
    <scope>NUCLEOTIDE SEQUENCE [LARGE SCALE GENOMIC DNA]</scope>
    <source>
        <strain evidence="14">NBRC 100033</strain>
    </source>
</reference>
<dbReference type="InterPro" id="IPR050061">
    <property type="entry name" value="MurCDEF_pg_biosynth"/>
</dbReference>
<dbReference type="InterPro" id="IPR013221">
    <property type="entry name" value="Mur_ligase_cen"/>
</dbReference>
<accession>A0ABQ5ZUF9</accession>
<dbReference type="SUPFAM" id="SSF53623">
    <property type="entry name" value="MurD-like peptide ligases, catalytic domain"/>
    <property type="match status" value="1"/>
</dbReference>
<feature type="domain" description="Mur ligase central" evidence="12">
    <location>
        <begin position="129"/>
        <end position="313"/>
    </location>
</feature>
<comment type="function">
    <text evidence="9">Reutilizes the intact tripeptide L-alanyl-gamma-D-glutamyl-meso-diaminopimelate by linking it to UDP-N-acetylmuramate.</text>
</comment>
<comment type="caution">
    <text evidence="13">The sequence shown here is derived from an EMBL/GenBank/DDBJ whole genome shotgun (WGS) entry which is preliminary data.</text>
</comment>
<organism evidence="13 14">
    <name type="scientific">Marinospirillum insulare</name>
    <dbReference type="NCBI Taxonomy" id="217169"/>
    <lineage>
        <taxon>Bacteria</taxon>
        <taxon>Pseudomonadati</taxon>
        <taxon>Pseudomonadota</taxon>
        <taxon>Gammaproteobacteria</taxon>
        <taxon>Oceanospirillales</taxon>
        <taxon>Oceanospirillaceae</taxon>
        <taxon>Marinospirillum</taxon>
    </lineage>
</organism>
<evidence type="ECO:0000256" key="8">
    <source>
        <dbReference type="ARBA" id="ARBA00023316"/>
    </source>
</evidence>
<keyword evidence="5 9" id="KW-0133">Cell shape</keyword>
<dbReference type="GO" id="GO:0016874">
    <property type="term" value="F:ligase activity"/>
    <property type="evidence" value="ECO:0007669"/>
    <property type="project" value="UniProtKB-KW"/>
</dbReference>
<evidence type="ECO:0000259" key="11">
    <source>
        <dbReference type="Pfam" id="PF02875"/>
    </source>
</evidence>
<keyword evidence="6 9" id="KW-0573">Peptidoglycan synthesis</keyword>
<evidence type="ECO:0000259" key="12">
    <source>
        <dbReference type="Pfam" id="PF08245"/>
    </source>
</evidence>
<evidence type="ECO:0000313" key="13">
    <source>
        <dbReference type="EMBL" id="GLR62668.1"/>
    </source>
</evidence>
<dbReference type="InterPro" id="IPR000713">
    <property type="entry name" value="Mur_ligase_N"/>
</dbReference>
<dbReference type="InterPro" id="IPR036615">
    <property type="entry name" value="Mur_ligase_C_dom_sf"/>
</dbReference>
<dbReference type="Pfam" id="PF08245">
    <property type="entry name" value="Mur_ligase_M"/>
    <property type="match status" value="1"/>
</dbReference>
<dbReference type="HAMAP" id="MF_02020">
    <property type="entry name" value="Mpl"/>
    <property type="match status" value="1"/>
</dbReference>
<dbReference type="Gene3D" id="3.90.190.20">
    <property type="entry name" value="Mur ligase, C-terminal domain"/>
    <property type="match status" value="1"/>
</dbReference>
<evidence type="ECO:0000256" key="5">
    <source>
        <dbReference type="ARBA" id="ARBA00022960"/>
    </source>
</evidence>
<dbReference type="NCBIfam" id="TIGR01081">
    <property type="entry name" value="mpl"/>
    <property type="match status" value="1"/>
</dbReference>
<keyword evidence="4 9" id="KW-0067">ATP-binding</keyword>
<evidence type="ECO:0000313" key="14">
    <source>
        <dbReference type="Proteomes" id="UP001156682"/>
    </source>
</evidence>